<reference evidence="2" key="1">
    <citation type="submission" date="2022-06" db="EMBL/GenBank/DDBJ databases">
        <title>Isolation and Genomics of Futiania mangrovii gen. nov., sp. nov., a Rare and Metabolically-versatile member in the Class Alphaproteobacteria.</title>
        <authorList>
            <person name="Liu L."/>
            <person name="Huang W.-C."/>
            <person name="Pan J."/>
            <person name="Li J."/>
            <person name="Huang Y."/>
            <person name="Du H."/>
            <person name="Liu Y."/>
            <person name="Li M."/>
        </authorList>
    </citation>
    <scope>NUCLEOTIDE SEQUENCE</scope>
    <source>
        <strain evidence="2">FT118</strain>
    </source>
</reference>
<keyword evidence="3" id="KW-1185">Reference proteome</keyword>
<feature type="domain" description="Glyoxalase-like" evidence="1">
    <location>
        <begin position="12"/>
        <end position="198"/>
    </location>
</feature>
<evidence type="ECO:0000313" key="3">
    <source>
        <dbReference type="Proteomes" id="UP001055804"/>
    </source>
</evidence>
<organism evidence="2 3">
    <name type="scientific">Futiania mangrovi</name>
    <dbReference type="NCBI Taxonomy" id="2959716"/>
    <lineage>
        <taxon>Bacteria</taxon>
        <taxon>Pseudomonadati</taxon>
        <taxon>Pseudomonadota</taxon>
        <taxon>Alphaproteobacteria</taxon>
        <taxon>Futianiales</taxon>
        <taxon>Futianiaceae</taxon>
        <taxon>Futiania</taxon>
    </lineage>
</organism>
<gene>
    <name evidence="2" type="ORF">NJQ99_02620</name>
</gene>
<comment type="caution">
    <text evidence="2">The sequence shown here is derived from an EMBL/GenBank/DDBJ whole genome shotgun (WGS) entry which is preliminary data.</text>
</comment>
<dbReference type="Proteomes" id="UP001055804">
    <property type="component" value="Unassembled WGS sequence"/>
</dbReference>
<proteinExistence type="predicted"/>
<sequence length="302" mass="32076">MGQLPEGDGIFLDHVAFFVADMGAAETLLQAMGFVLTPFTHQRNQGPDGPVPAGTANRCIMLRAGYVEILTAVTPTPLSDRLKAAVARYPGLHLIAYVAGNLDAAVARLAEGGFEPDPPVALRRPVDLPGGGTAEAAFSVVRVPPEKMPEGRIQVLAHHTPDIVWQERWTDQPNAILGLEGTLLVMPDPAEAVARFAAFAGGTRSMPRPAVNVLTHDRGWLAFTETARVGEVLPAAPCDCPAPWIAALTLRSADLARTRAHFEEAGLAPAEDDGGRMLYRLPEALGGFLEILGPGSRSRFTG</sequence>
<protein>
    <submittedName>
        <fullName evidence="2">VOC family protein</fullName>
    </submittedName>
</protein>
<name>A0A9J6P7V7_9PROT</name>
<dbReference type="InterPro" id="IPR029068">
    <property type="entry name" value="Glyas_Bleomycin-R_OHBP_Dase"/>
</dbReference>
<accession>A0A9J6P7V7</accession>
<dbReference type="EMBL" id="JAMZFT010000001">
    <property type="protein sequence ID" value="MCP1335292.1"/>
    <property type="molecule type" value="Genomic_DNA"/>
</dbReference>
<dbReference type="SUPFAM" id="SSF54593">
    <property type="entry name" value="Glyoxalase/Bleomycin resistance protein/Dihydroxybiphenyl dioxygenase"/>
    <property type="match status" value="1"/>
</dbReference>
<dbReference type="Gene3D" id="3.10.180.10">
    <property type="entry name" value="2,3-Dihydroxybiphenyl 1,2-Dioxygenase, domain 1"/>
    <property type="match status" value="1"/>
</dbReference>
<dbReference type="Pfam" id="PF13468">
    <property type="entry name" value="Glyoxalase_3"/>
    <property type="match status" value="1"/>
</dbReference>
<evidence type="ECO:0000313" key="2">
    <source>
        <dbReference type="EMBL" id="MCP1335292.1"/>
    </source>
</evidence>
<dbReference type="InterPro" id="IPR025870">
    <property type="entry name" value="Glyoxalase-like_dom"/>
</dbReference>
<dbReference type="AlphaFoldDB" id="A0A9J6P7V7"/>
<dbReference type="RefSeq" id="WP_269331241.1">
    <property type="nucleotide sequence ID" value="NZ_JAMZFT010000001.1"/>
</dbReference>
<evidence type="ECO:0000259" key="1">
    <source>
        <dbReference type="Pfam" id="PF13468"/>
    </source>
</evidence>